<evidence type="ECO:0000256" key="6">
    <source>
        <dbReference type="ARBA" id="ARBA00023242"/>
    </source>
</evidence>
<evidence type="ECO:0000256" key="2">
    <source>
        <dbReference type="ARBA" id="ARBA00008446"/>
    </source>
</evidence>
<dbReference type="GO" id="GO:0000978">
    <property type="term" value="F:RNA polymerase II cis-regulatory region sequence-specific DNA binding"/>
    <property type="evidence" value="ECO:0007669"/>
    <property type="project" value="TreeGrafter"/>
</dbReference>
<dbReference type="PROSITE" id="PS00027">
    <property type="entry name" value="HOMEOBOX_1"/>
    <property type="match status" value="1"/>
</dbReference>
<keyword evidence="3 7" id="KW-0238">DNA-binding</keyword>
<keyword evidence="5" id="KW-0010">Activator</keyword>
<evidence type="ECO:0000256" key="8">
    <source>
        <dbReference type="SAM" id="MobiDB-lite"/>
    </source>
</evidence>
<dbReference type="GO" id="GO:0007474">
    <property type="term" value="P:imaginal disc-derived wing vein specification"/>
    <property type="evidence" value="ECO:0007669"/>
    <property type="project" value="UniProtKB-ARBA"/>
</dbReference>
<evidence type="ECO:0000256" key="7">
    <source>
        <dbReference type="PROSITE-ProRule" id="PRU00108"/>
    </source>
</evidence>
<dbReference type="GO" id="GO:0005634">
    <property type="term" value="C:nucleus"/>
    <property type="evidence" value="ECO:0007669"/>
    <property type="project" value="UniProtKB-SubCell"/>
</dbReference>
<dbReference type="SUPFAM" id="SSF46689">
    <property type="entry name" value="Homeodomain-like"/>
    <property type="match status" value="1"/>
</dbReference>
<proteinExistence type="inferred from homology"/>
<evidence type="ECO:0000256" key="1">
    <source>
        <dbReference type="ARBA" id="ARBA00004123"/>
    </source>
</evidence>
<dbReference type="InterPro" id="IPR001356">
    <property type="entry name" value="HD"/>
</dbReference>
<dbReference type="GO" id="GO:0000981">
    <property type="term" value="F:DNA-binding transcription factor activity, RNA polymerase II-specific"/>
    <property type="evidence" value="ECO:0007669"/>
    <property type="project" value="InterPro"/>
</dbReference>
<feature type="DNA-binding region" description="Homeobox" evidence="7">
    <location>
        <begin position="241"/>
        <end position="303"/>
    </location>
</feature>
<dbReference type="InterPro" id="IPR008422">
    <property type="entry name" value="KN_HD"/>
</dbReference>
<dbReference type="AlphaFoldDB" id="A0AAN9Y071"/>
<gene>
    <name evidence="10" type="ORF">V9T40_010406</name>
</gene>
<dbReference type="InterPro" id="IPR017970">
    <property type="entry name" value="Homeobox_CS"/>
</dbReference>
<dbReference type="CDD" id="cd00086">
    <property type="entry name" value="homeodomain"/>
    <property type="match status" value="1"/>
</dbReference>
<feature type="domain" description="Homeobox" evidence="9">
    <location>
        <begin position="239"/>
        <end position="302"/>
    </location>
</feature>
<comment type="caution">
    <text evidence="10">The sequence shown here is derived from an EMBL/GenBank/DDBJ whole genome shotgun (WGS) entry which is preliminary data.</text>
</comment>
<evidence type="ECO:0000256" key="3">
    <source>
        <dbReference type="ARBA" id="ARBA00023125"/>
    </source>
</evidence>
<evidence type="ECO:0000256" key="5">
    <source>
        <dbReference type="ARBA" id="ARBA00023159"/>
    </source>
</evidence>
<feature type="region of interest" description="Disordered" evidence="8">
    <location>
        <begin position="13"/>
        <end position="33"/>
    </location>
</feature>
<dbReference type="GO" id="GO:0045926">
    <property type="term" value="P:negative regulation of growth"/>
    <property type="evidence" value="ECO:0007669"/>
    <property type="project" value="UniProtKB-ARBA"/>
</dbReference>
<organism evidence="10 11">
    <name type="scientific">Parthenolecanium corni</name>
    <dbReference type="NCBI Taxonomy" id="536013"/>
    <lineage>
        <taxon>Eukaryota</taxon>
        <taxon>Metazoa</taxon>
        <taxon>Ecdysozoa</taxon>
        <taxon>Arthropoda</taxon>
        <taxon>Hexapoda</taxon>
        <taxon>Insecta</taxon>
        <taxon>Pterygota</taxon>
        <taxon>Neoptera</taxon>
        <taxon>Paraneoptera</taxon>
        <taxon>Hemiptera</taxon>
        <taxon>Sternorrhyncha</taxon>
        <taxon>Coccoidea</taxon>
        <taxon>Coccidae</taxon>
        <taxon>Parthenolecanium</taxon>
    </lineage>
</organism>
<keyword evidence="4 7" id="KW-0371">Homeobox</keyword>
<dbReference type="EMBL" id="JBBCAQ010000035">
    <property type="protein sequence ID" value="KAK7578201.1"/>
    <property type="molecule type" value="Genomic_DNA"/>
</dbReference>
<dbReference type="Pfam" id="PF05920">
    <property type="entry name" value="Homeobox_KN"/>
    <property type="match status" value="1"/>
</dbReference>
<feature type="compositionally biased region" description="Basic and acidic residues" evidence="8">
    <location>
        <begin position="303"/>
        <end position="313"/>
    </location>
</feature>
<dbReference type="Gene3D" id="1.10.10.60">
    <property type="entry name" value="Homeodomain-like"/>
    <property type="match status" value="1"/>
</dbReference>
<comment type="subcellular location">
    <subcellularLocation>
        <location evidence="1 7">Nucleus</location>
    </subcellularLocation>
</comment>
<evidence type="ECO:0000259" key="9">
    <source>
        <dbReference type="PROSITE" id="PS50071"/>
    </source>
</evidence>
<reference evidence="10 11" key="1">
    <citation type="submission" date="2024-03" db="EMBL/GenBank/DDBJ databases">
        <title>Adaptation during the transition from Ophiocordyceps entomopathogen to insect associate is accompanied by gene loss and intensified selection.</title>
        <authorList>
            <person name="Ward C.M."/>
            <person name="Onetto C.A."/>
            <person name="Borneman A.R."/>
        </authorList>
    </citation>
    <scope>NUCLEOTIDE SEQUENCE [LARGE SCALE GENOMIC DNA]</scope>
    <source>
        <strain evidence="10">AWRI1</strain>
        <tissue evidence="10">Single Adult Female</tissue>
    </source>
</reference>
<dbReference type="InterPro" id="IPR009057">
    <property type="entry name" value="Homeodomain-like_sf"/>
</dbReference>
<dbReference type="GO" id="GO:0030182">
    <property type="term" value="P:neuron differentiation"/>
    <property type="evidence" value="ECO:0007669"/>
    <property type="project" value="TreeGrafter"/>
</dbReference>
<protein>
    <recommendedName>
        <fullName evidence="9">Homeobox domain-containing protein</fullName>
    </recommendedName>
</protein>
<comment type="similarity">
    <text evidence="2">Belongs to the TALE/IRO homeobox family.</text>
</comment>
<keyword evidence="11" id="KW-1185">Reference proteome</keyword>
<keyword evidence="6 7" id="KW-0539">Nucleus</keyword>
<dbReference type="PROSITE" id="PS50071">
    <property type="entry name" value="HOMEOBOX_2"/>
    <property type="match status" value="1"/>
</dbReference>
<dbReference type="GO" id="GO:0048468">
    <property type="term" value="P:cell development"/>
    <property type="evidence" value="ECO:0007669"/>
    <property type="project" value="TreeGrafter"/>
</dbReference>
<dbReference type="GO" id="GO:0042693">
    <property type="term" value="P:muscle cell fate commitment"/>
    <property type="evidence" value="ECO:0007669"/>
    <property type="project" value="UniProtKB-ARBA"/>
</dbReference>
<evidence type="ECO:0000256" key="4">
    <source>
        <dbReference type="ARBA" id="ARBA00023155"/>
    </source>
</evidence>
<feature type="region of interest" description="Disordered" evidence="8">
    <location>
        <begin position="303"/>
        <end position="352"/>
    </location>
</feature>
<dbReference type="SMART" id="SM00389">
    <property type="entry name" value="HOX"/>
    <property type="match status" value="1"/>
</dbReference>
<feature type="compositionally biased region" description="Acidic residues" evidence="8">
    <location>
        <begin position="314"/>
        <end position="323"/>
    </location>
</feature>
<dbReference type="GO" id="GO:0045317">
    <property type="term" value="P:equator specification"/>
    <property type="evidence" value="ECO:0007669"/>
    <property type="project" value="UniProtKB-ARBA"/>
</dbReference>
<dbReference type="FunFam" id="1.10.10.60:FF:000003">
    <property type="entry name" value="Iroquois-class homeobox protein IRX"/>
    <property type="match status" value="1"/>
</dbReference>
<feature type="compositionally biased region" description="Gly residues" evidence="8">
    <location>
        <begin position="20"/>
        <end position="33"/>
    </location>
</feature>
<dbReference type="PANTHER" id="PTHR11211:SF46">
    <property type="entry name" value="HOMEOBOX PROTEIN ARAUCAN-RELATED"/>
    <property type="match status" value="1"/>
</dbReference>
<dbReference type="PANTHER" id="PTHR11211">
    <property type="entry name" value="IROQUOIS-CLASS HOMEODOMAIN PROTEIN IRX"/>
    <property type="match status" value="1"/>
</dbReference>
<dbReference type="Proteomes" id="UP001367676">
    <property type="component" value="Unassembled WGS sequence"/>
</dbReference>
<feature type="region of interest" description="Disordered" evidence="8">
    <location>
        <begin position="129"/>
        <end position="150"/>
    </location>
</feature>
<name>A0AAN9Y071_9HEMI</name>
<sequence>MFLLVEKVLVPSDGLSSPTGVGGPGSSSGSGGGGVSPCYGSSNNSGSGSGCCENGRPLVSDPVTGQPVCSCQYDSARLAALSTYPRLTTTAGVYGTPYPSTDQNPYPSIDSSTFYSPLRFSVKRESRFTGKCNKQPNAETAVPRKEPWEPPNQQLAAWQARTLATEKMVIFDEFPRSTFCIHPHPLLADPRAHFGNPYGIKDGTSAAEVPPWPAAGLQTTPGYYHYDPTMAAYGYGTSYDLAARRKNATRESTATLKAWLNEHKKNPYPTKGEKIMLAIITKMTLTQVSTWFANARRRLKKENKMTWEPKNSKEDDDDTMLSDCEDKDKDDGSVEEDRLKDGRIPNGNYIQL</sequence>
<evidence type="ECO:0000313" key="11">
    <source>
        <dbReference type="Proteomes" id="UP001367676"/>
    </source>
</evidence>
<accession>A0AAN9Y071</accession>
<evidence type="ECO:0000313" key="10">
    <source>
        <dbReference type="EMBL" id="KAK7578201.1"/>
    </source>
</evidence>
<feature type="compositionally biased region" description="Basic and acidic residues" evidence="8">
    <location>
        <begin position="324"/>
        <end position="343"/>
    </location>
</feature>